<proteinExistence type="predicted"/>
<keyword evidence="2" id="KW-0723">Serine/threonine-protein kinase</keyword>
<keyword evidence="13" id="KW-1185">Reference proteome</keyword>
<dbReference type="GO" id="GO:0004674">
    <property type="term" value="F:protein serine/threonine kinase activity"/>
    <property type="evidence" value="ECO:0007669"/>
    <property type="project" value="UniProtKB-KW"/>
</dbReference>
<feature type="domain" description="AGC-kinase C-terminal" evidence="11">
    <location>
        <begin position="212"/>
        <end position="269"/>
    </location>
</feature>
<dbReference type="Gene3D" id="1.10.510.10">
    <property type="entry name" value="Transferase(Phosphotransferase) domain 1"/>
    <property type="match status" value="2"/>
</dbReference>
<dbReference type="InterPro" id="IPR050236">
    <property type="entry name" value="Ser_Thr_kinase_AGC"/>
</dbReference>
<evidence type="ECO:0000313" key="13">
    <source>
        <dbReference type="Proteomes" id="UP001303373"/>
    </source>
</evidence>
<gene>
    <name evidence="12" type="ORF">R9X50_00311100</name>
</gene>
<evidence type="ECO:0000256" key="3">
    <source>
        <dbReference type="ARBA" id="ARBA00022679"/>
    </source>
</evidence>
<keyword evidence="5 12" id="KW-0418">Kinase</keyword>
<evidence type="ECO:0000256" key="5">
    <source>
        <dbReference type="ARBA" id="ARBA00022777"/>
    </source>
</evidence>
<evidence type="ECO:0000313" key="12">
    <source>
        <dbReference type="EMBL" id="WPH00287.1"/>
    </source>
</evidence>
<dbReference type="PANTHER" id="PTHR24356">
    <property type="entry name" value="SERINE/THREONINE-PROTEIN KINASE"/>
    <property type="match status" value="1"/>
</dbReference>
<feature type="compositionally biased region" description="Basic residues" evidence="9">
    <location>
        <begin position="347"/>
        <end position="357"/>
    </location>
</feature>
<dbReference type="EC" id="2.7.11.1" evidence="1"/>
<evidence type="ECO:0000256" key="7">
    <source>
        <dbReference type="ARBA" id="ARBA00047899"/>
    </source>
</evidence>
<evidence type="ECO:0000259" key="11">
    <source>
        <dbReference type="PROSITE" id="PS51285"/>
    </source>
</evidence>
<dbReference type="GO" id="GO:0005524">
    <property type="term" value="F:ATP binding"/>
    <property type="evidence" value="ECO:0007669"/>
    <property type="project" value="UniProtKB-KW"/>
</dbReference>
<evidence type="ECO:0000256" key="4">
    <source>
        <dbReference type="ARBA" id="ARBA00022741"/>
    </source>
</evidence>
<dbReference type="PROSITE" id="PS50011">
    <property type="entry name" value="PROTEIN_KINASE_DOM"/>
    <property type="match status" value="1"/>
</dbReference>
<feature type="compositionally biased region" description="Basic and acidic residues" evidence="9">
    <location>
        <begin position="256"/>
        <end position="283"/>
    </location>
</feature>
<dbReference type="Gene3D" id="3.30.200.20">
    <property type="entry name" value="Phosphorylase Kinase, domain 1"/>
    <property type="match status" value="1"/>
</dbReference>
<evidence type="ECO:0000256" key="8">
    <source>
        <dbReference type="ARBA" id="ARBA00048679"/>
    </source>
</evidence>
<reference evidence="12 13" key="1">
    <citation type="submission" date="2023-11" db="EMBL/GenBank/DDBJ databases">
        <title>An acidophilic fungus is an integral part of prey digestion in a carnivorous sundew plant.</title>
        <authorList>
            <person name="Tsai I.J."/>
        </authorList>
    </citation>
    <scope>NUCLEOTIDE SEQUENCE [LARGE SCALE GENOMIC DNA]</scope>
    <source>
        <strain evidence="12">169a</strain>
    </source>
</reference>
<keyword evidence="6" id="KW-0067">ATP-binding</keyword>
<protein>
    <recommendedName>
        <fullName evidence="1">non-specific serine/threonine protein kinase</fullName>
        <ecNumber evidence="1">2.7.11.1</ecNumber>
    </recommendedName>
</protein>
<dbReference type="PANTHER" id="PTHR24356:SF400">
    <property type="entry name" value="SERINE_THREONINE-PROTEIN KINASE CBK1"/>
    <property type="match status" value="1"/>
</dbReference>
<keyword evidence="3" id="KW-0808">Transferase</keyword>
<feature type="region of interest" description="Disordered" evidence="9">
    <location>
        <begin position="63"/>
        <end position="88"/>
    </location>
</feature>
<keyword evidence="4" id="KW-0547">Nucleotide-binding</keyword>
<feature type="region of interest" description="Disordered" evidence="9">
    <location>
        <begin position="247"/>
        <end position="283"/>
    </location>
</feature>
<accession>A0AAQ3M8G2</accession>
<dbReference type="SUPFAM" id="SSF56112">
    <property type="entry name" value="Protein kinase-like (PK-like)"/>
    <property type="match status" value="1"/>
</dbReference>
<feature type="compositionally biased region" description="Acidic residues" evidence="9">
    <location>
        <begin position="63"/>
        <end position="73"/>
    </location>
</feature>
<dbReference type="AlphaFoldDB" id="A0AAQ3M8G2"/>
<dbReference type="Proteomes" id="UP001303373">
    <property type="component" value="Chromosome 4"/>
</dbReference>
<comment type="catalytic activity">
    <reaction evidence="8">
        <text>L-seryl-[protein] + ATP = O-phospho-L-seryl-[protein] + ADP + H(+)</text>
        <dbReference type="Rhea" id="RHEA:17989"/>
        <dbReference type="Rhea" id="RHEA-COMP:9863"/>
        <dbReference type="Rhea" id="RHEA-COMP:11604"/>
        <dbReference type="ChEBI" id="CHEBI:15378"/>
        <dbReference type="ChEBI" id="CHEBI:29999"/>
        <dbReference type="ChEBI" id="CHEBI:30616"/>
        <dbReference type="ChEBI" id="CHEBI:83421"/>
        <dbReference type="ChEBI" id="CHEBI:456216"/>
        <dbReference type="EC" id="2.7.11.1"/>
    </reaction>
</comment>
<dbReference type="InterPro" id="IPR011009">
    <property type="entry name" value="Kinase-like_dom_sf"/>
</dbReference>
<dbReference type="GO" id="GO:0035556">
    <property type="term" value="P:intracellular signal transduction"/>
    <property type="evidence" value="ECO:0007669"/>
    <property type="project" value="TreeGrafter"/>
</dbReference>
<evidence type="ECO:0000256" key="9">
    <source>
        <dbReference type="SAM" id="MobiDB-lite"/>
    </source>
</evidence>
<dbReference type="PROSITE" id="PS51285">
    <property type="entry name" value="AGC_KINASE_CTER"/>
    <property type="match status" value="1"/>
</dbReference>
<evidence type="ECO:0000256" key="1">
    <source>
        <dbReference type="ARBA" id="ARBA00012513"/>
    </source>
</evidence>
<evidence type="ECO:0000256" key="2">
    <source>
        <dbReference type="ARBA" id="ARBA00022527"/>
    </source>
</evidence>
<dbReference type="SMART" id="SM00220">
    <property type="entry name" value="S_TKc"/>
    <property type="match status" value="1"/>
</dbReference>
<dbReference type="InterPro" id="IPR000961">
    <property type="entry name" value="AGC-kinase_C"/>
</dbReference>
<comment type="catalytic activity">
    <reaction evidence="7">
        <text>L-threonyl-[protein] + ATP = O-phospho-L-threonyl-[protein] + ADP + H(+)</text>
        <dbReference type="Rhea" id="RHEA:46608"/>
        <dbReference type="Rhea" id="RHEA-COMP:11060"/>
        <dbReference type="Rhea" id="RHEA-COMP:11605"/>
        <dbReference type="ChEBI" id="CHEBI:15378"/>
        <dbReference type="ChEBI" id="CHEBI:30013"/>
        <dbReference type="ChEBI" id="CHEBI:30616"/>
        <dbReference type="ChEBI" id="CHEBI:61977"/>
        <dbReference type="ChEBI" id="CHEBI:456216"/>
        <dbReference type="EC" id="2.7.11.1"/>
    </reaction>
</comment>
<evidence type="ECO:0000259" key="10">
    <source>
        <dbReference type="PROSITE" id="PS50011"/>
    </source>
</evidence>
<dbReference type="Pfam" id="PF00069">
    <property type="entry name" value="Pkinase"/>
    <property type="match status" value="2"/>
</dbReference>
<dbReference type="InterPro" id="IPR000719">
    <property type="entry name" value="Prot_kinase_dom"/>
</dbReference>
<feature type="region of interest" description="Disordered" evidence="9">
    <location>
        <begin position="338"/>
        <end position="357"/>
    </location>
</feature>
<name>A0AAQ3M8G2_9PEZI</name>
<evidence type="ECO:0000256" key="6">
    <source>
        <dbReference type="ARBA" id="ARBA00022840"/>
    </source>
</evidence>
<sequence>MKWIHRDVKPDNFLISASGHLKISDFGLAFDGHWTHSQSYYSNQRHSLLEKLGVQIVGDEQDEADDAEAEECVGDQPASNVRPSRSDDEECARREGLLNWRNRTESRKLARSIVGTSQYMAPEVIQGQAYDGRCDWWSVGIILYECIYGRTPFYCEDRKQTKEQTRLSSRQYRYPESRMGRRLSVTGSATSPLARHVYANDAEEIKTHKFFHGIPWTRLHQTQPPFVPRVRENQSIAKYFEEEKDIIGDESSSYESTKEGSRPNMDGHEESDEGRRRELLDPKDVAQCKADHEMGKTYGLNRSDAELEQLKGDQGNKWEGHGAKKILQIIETNGGVSVTSQSPMIKSKPKPAPKRARDKMLRDAKVGRMVMEMRKKDAFFGYTYRRPKTVNLEQDKDLWFGERGRRRGALGIRPTILRVDDSGV</sequence>
<dbReference type="EMBL" id="CP138583">
    <property type="protein sequence ID" value="WPH00287.1"/>
    <property type="molecule type" value="Genomic_DNA"/>
</dbReference>
<feature type="domain" description="Protein kinase" evidence="10">
    <location>
        <begin position="1"/>
        <end position="211"/>
    </location>
</feature>
<organism evidence="12 13">
    <name type="scientific">Acrodontium crateriforme</name>
    <dbReference type="NCBI Taxonomy" id="150365"/>
    <lineage>
        <taxon>Eukaryota</taxon>
        <taxon>Fungi</taxon>
        <taxon>Dikarya</taxon>
        <taxon>Ascomycota</taxon>
        <taxon>Pezizomycotina</taxon>
        <taxon>Dothideomycetes</taxon>
        <taxon>Dothideomycetidae</taxon>
        <taxon>Mycosphaerellales</taxon>
        <taxon>Teratosphaeriaceae</taxon>
        <taxon>Acrodontium</taxon>
    </lineage>
</organism>